<dbReference type="InterPro" id="IPR014914">
    <property type="entry name" value="RES_dom"/>
</dbReference>
<protein>
    <recommendedName>
        <fullName evidence="2">RES domain-containing protein</fullName>
    </recommendedName>
</protein>
<comment type="caution">
    <text evidence="3">The sequence shown here is derived from an EMBL/GenBank/DDBJ whole genome shotgun (WGS) entry which is preliminary data.</text>
</comment>
<evidence type="ECO:0000256" key="1">
    <source>
        <dbReference type="SAM" id="MobiDB-lite"/>
    </source>
</evidence>
<dbReference type="OrthoDB" id="1425103at2"/>
<organism evidence="3 4">
    <name type="scientific">Brucella cytisi</name>
    <dbReference type="NCBI Taxonomy" id="407152"/>
    <lineage>
        <taxon>Bacteria</taxon>
        <taxon>Pseudomonadati</taxon>
        <taxon>Pseudomonadota</taxon>
        <taxon>Alphaproteobacteria</taxon>
        <taxon>Hyphomicrobiales</taxon>
        <taxon>Brucellaceae</taxon>
        <taxon>Brucella/Ochrobactrum group</taxon>
        <taxon>Brucella</taxon>
    </lineage>
</organism>
<evidence type="ECO:0000313" key="4">
    <source>
        <dbReference type="Proteomes" id="UP000182985"/>
    </source>
</evidence>
<proteinExistence type="predicted"/>
<evidence type="ECO:0000259" key="2">
    <source>
        <dbReference type="SMART" id="SM00953"/>
    </source>
</evidence>
<keyword evidence="4" id="KW-1185">Reference proteome</keyword>
<dbReference type="AlphaFoldDB" id="A0A1J6HMJ5"/>
<dbReference type="SMART" id="SM00953">
    <property type="entry name" value="RES"/>
    <property type="match status" value="1"/>
</dbReference>
<feature type="region of interest" description="Disordered" evidence="1">
    <location>
        <begin position="420"/>
        <end position="443"/>
    </location>
</feature>
<dbReference type="Proteomes" id="UP000182985">
    <property type="component" value="Unassembled WGS sequence"/>
</dbReference>
<evidence type="ECO:0000313" key="3">
    <source>
        <dbReference type="EMBL" id="OIS94213.1"/>
    </source>
</evidence>
<feature type="domain" description="RES" evidence="2">
    <location>
        <begin position="215"/>
        <end position="378"/>
    </location>
</feature>
<dbReference type="EMBL" id="MOEC01000005">
    <property type="protein sequence ID" value="OIS94213.1"/>
    <property type="molecule type" value="Genomic_DNA"/>
</dbReference>
<accession>A0A1J6HMJ5</accession>
<reference evidence="3 4" key="1">
    <citation type="submission" date="2016-10" db="EMBL/GenBank/DDBJ databases">
        <title>The Draft Genome Sequence of the Potato Rhizosphere Bacteria Ochrobactrum sp. IPA7.2.</title>
        <authorList>
            <person name="Gogoleva N.E."/>
            <person name="Khlopko Y.A."/>
            <person name="Burygin G.L."/>
            <person name="Plotnikov A.O."/>
        </authorList>
    </citation>
    <scope>NUCLEOTIDE SEQUENCE [LARGE SCALE GENOMIC DNA]</scope>
    <source>
        <strain evidence="3 4">IPA7.2</strain>
    </source>
</reference>
<dbReference type="Pfam" id="PF08808">
    <property type="entry name" value="RES"/>
    <property type="match status" value="1"/>
</dbReference>
<name>A0A1J6HMJ5_9HYPH</name>
<gene>
    <name evidence="3" type="ORF">BLA27_06755</name>
</gene>
<sequence length="443" mass="49446">MLATPEENLNVCPDCFSASGLKRRIQEERPSFPNGVFCDFHPTKKGIPIKAVAAIVDPVFRENFVGGPYDAYYERYVETSGADLEDTLLELTGADDTRVIDGMITELIDADNYWPPDGEEAFYDTDYRYSREQTGLGEHNQLWSAFKTSLMHQRRFFNAEAEELLRRIFEDVHQQRDMNSSGPVYMIFPGGQGANFVRARVANEPAKREEIKADLAGKLGPPPERMRKPGRLNPSGVSAFYGAYDADTCIAELRPSVGELVAIAEFRITEPICVLDTTLFGSKPKAYDPFATKARKRAAQWLFMTGFMNEIARPILPDDVHLDYVPTQAVAEYLSNREFEFARRKRTIDAIVYRSAQHPGGRNIALLGPASVVGPIVEPAYEPPPPGDSVLWSGWLSPEPPPRTRIVPIPESFRVHRVDGVTFSAPAPESGNDEEGDGTNLRQ</sequence>